<name>A0A918TU90_STRCJ</name>
<feature type="transmembrane region" description="Helical" evidence="1">
    <location>
        <begin position="36"/>
        <end position="59"/>
    </location>
</feature>
<dbReference type="AlphaFoldDB" id="A0A918TU90"/>
<accession>A0A918TU90</accession>
<keyword evidence="1" id="KW-0472">Membrane</keyword>
<gene>
    <name evidence="2" type="ORF">GCM10010507_40150</name>
</gene>
<feature type="transmembrane region" description="Helical" evidence="1">
    <location>
        <begin position="322"/>
        <end position="340"/>
    </location>
</feature>
<feature type="transmembrane region" description="Helical" evidence="1">
    <location>
        <begin position="346"/>
        <end position="364"/>
    </location>
</feature>
<comment type="caution">
    <text evidence="2">The sequence shown here is derived from an EMBL/GenBank/DDBJ whole genome shotgun (WGS) entry which is preliminary data.</text>
</comment>
<evidence type="ECO:0000313" key="2">
    <source>
        <dbReference type="EMBL" id="GHC59177.1"/>
    </source>
</evidence>
<evidence type="ECO:0000256" key="1">
    <source>
        <dbReference type="SAM" id="Phobius"/>
    </source>
</evidence>
<protein>
    <submittedName>
        <fullName evidence="2">Transporter</fullName>
    </submittedName>
</protein>
<feature type="transmembrane region" description="Helical" evidence="1">
    <location>
        <begin position="182"/>
        <end position="201"/>
    </location>
</feature>
<feature type="transmembrane region" description="Helical" evidence="1">
    <location>
        <begin position="420"/>
        <end position="443"/>
    </location>
</feature>
<feature type="transmembrane region" description="Helical" evidence="1">
    <location>
        <begin position="498"/>
        <end position="519"/>
    </location>
</feature>
<proteinExistence type="predicted"/>
<feature type="transmembrane region" description="Helical" evidence="1">
    <location>
        <begin position="65"/>
        <end position="87"/>
    </location>
</feature>
<evidence type="ECO:0000313" key="3">
    <source>
        <dbReference type="Proteomes" id="UP000646244"/>
    </source>
</evidence>
<dbReference type="RefSeq" id="WP_190111224.1">
    <property type="nucleotide sequence ID" value="NZ_BMVB01000013.1"/>
</dbReference>
<keyword evidence="1" id="KW-0812">Transmembrane</keyword>
<dbReference type="Proteomes" id="UP000646244">
    <property type="component" value="Unassembled WGS sequence"/>
</dbReference>
<feature type="transmembrane region" description="Helical" evidence="1">
    <location>
        <begin position="141"/>
        <end position="162"/>
    </location>
</feature>
<reference evidence="2" key="2">
    <citation type="submission" date="2020-09" db="EMBL/GenBank/DDBJ databases">
        <authorList>
            <person name="Sun Q."/>
            <person name="Ohkuma M."/>
        </authorList>
    </citation>
    <scope>NUCLEOTIDE SEQUENCE</scope>
    <source>
        <strain evidence="2">JCM 4633</strain>
    </source>
</reference>
<feature type="transmembrane region" description="Helical" evidence="1">
    <location>
        <begin position="6"/>
        <end position="24"/>
    </location>
</feature>
<feature type="transmembrane region" description="Helical" evidence="1">
    <location>
        <begin position="464"/>
        <end position="492"/>
    </location>
</feature>
<keyword evidence="1" id="KW-1133">Transmembrane helix</keyword>
<organism evidence="2 3">
    <name type="scientific">Streptomyces cinnamoneus</name>
    <name type="common">Streptoverticillium cinnamoneum</name>
    <dbReference type="NCBI Taxonomy" id="53446"/>
    <lineage>
        <taxon>Bacteria</taxon>
        <taxon>Bacillati</taxon>
        <taxon>Actinomycetota</taxon>
        <taxon>Actinomycetes</taxon>
        <taxon>Kitasatosporales</taxon>
        <taxon>Streptomycetaceae</taxon>
        <taxon>Streptomyces</taxon>
        <taxon>Streptomyces cinnamoneus group</taxon>
    </lineage>
</organism>
<reference evidence="2" key="1">
    <citation type="journal article" date="2014" name="Int. J. Syst. Evol. Microbiol.">
        <title>Complete genome sequence of Corynebacterium casei LMG S-19264T (=DSM 44701T), isolated from a smear-ripened cheese.</title>
        <authorList>
            <consortium name="US DOE Joint Genome Institute (JGI-PGF)"/>
            <person name="Walter F."/>
            <person name="Albersmeier A."/>
            <person name="Kalinowski J."/>
            <person name="Ruckert C."/>
        </authorList>
    </citation>
    <scope>NUCLEOTIDE SEQUENCE</scope>
    <source>
        <strain evidence="2">JCM 4633</strain>
    </source>
</reference>
<sequence>MSAPALPSLPSLLGTFAHLKLSLLRNGLRQSSGRKAVYITSLVLTALFAALELIGLIALRGNEHAAALTVPLAVLLALGWAFVPLFFPGGDETLDASKLVMLPLRPTPLVAALMTASLIGIGPAFTLILFVGSVIATAHGVAAAVIGVFGAALALLLCLALARAVATANARLLTSRKGREMALLSGLIIAVGLQFVNLGMAKLNTLHLARLEPLADILRWVPPGSALDAVRAAGEGSYGLAAGELALSAAVLAAVLWWWQRSLAAVMVSADASTVSPDASRKDAGRAADKGAGLAGLLPAGRTGAVMLRSLRYLSRDPKTRMAWVSALVIGLIVPAVNAAQGNGSIYFAFFATTVLGMHNYNQFGQDGSAFWMVLQTISSPRDAYAELRSRALAVALIAVPYTTLVVIVSAAITDNWRDMPMVWGLCLALVGALFATAATTSVRFPYSIPQEGAFKNVAPGQNGIAWGGMLLGALVSAALCTPLIVAAVWLHSAGATGLLWALVPAGAGYGLLIAWAGLRFAAPRVAGRLPEILAAVSKG</sequence>
<feature type="transmembrane region" description="Helical" evidence="1">
    <location>
        <begin position="108"/>
        <end position="135"/>
    </location>
</feature>
<feature type="transmembrane region" description="Helical" evidence="1">
    <location>
        <begin position="238"/>
        <end position="259"/>
    </location>
</feature>
<dbReference type="EMBL" id="BMVB01000013">
    <property type="protein sequence ID" value="GHC59177.1"/>
    <property type="molecule type" value="Genomic_DNA"/>
</dbReference>
<feature type="transmembrane region" description="Helical" evidence="1">
    <location>
        <begin position="392"/>
        <end position="414"/>
    </location>
</feature>